<dbReference type="PANTHER" id="PTHR12357">
    <property type="entry name" value="YTH YT521-B HOMOLOGY DOMAIN-CONTAINING"/>
    <property type="match status" value="1"/>
</dbReference>
<dbReference type="FunFam" id="3.10.590.10:FF:000001">
    <property type="entry name" value="YTH domain family 1, isoform CRA_a"/>
    <property type="match status" value="1"/>
</dbReference>
<evidence type="ECO:0000313" key="8">
    <source>
        <dbReference type="Proteomes" id="UP001367508"/>
    </source>
</evidence>
<evidence type="ECO:0000259" key="6">
    <source>
        <dbReference type="PROSITE" id="PS50882"/>
    </source>
</evidence>
<keyword evidence="8" id="KW-1185">Reference proteome</keyword>
<feature type="domain" description="YTH" evidence="6">
    <location>
        <begin position="420"/>
        <end position="557"/>
    </location>
</feature>
<dbReference type="Gene3D" id="3.10.590.10">
    <property type="entry name" value="ph1033 like domains"/>
    <property type="match status" value="1"/>
</dbReference>
<comment type="function">
    <text evidence="4">Specifically recognizes and binds N6-methyladenosine (m6A)-containing RNAs, and regulates mRNA stability. M6A is a modification present at internal sites of mRNAs and some non-coding RNAs and plays a role in mRNA stability and processing.</text>
</comment>
<keyword evidence="3 4" id="KW-0694">RNA-binding</keyword>
<evidence type="ECO:0000256" key="5">
    <source>
        <dbReference type="SAM" id="MobiDB-lite"/>
    </source>
</evidence>
<feature type="compositionally biased region" description="Polar residues" evidence="5">
    <location>
        <begin position="591"/>
        <end position="605"/>
    </location>
</feature>
<comment type="subcellular location">
    <subcellularLocation>
        <location evidence="1">Cytoplasm</location>
    </subcellularLocation>
</comment>
<feature type="region of interest" description="Disordered" evidence="5">
    <location>
        <begin position="356"/>
        <end position="376"/>
    </location>
</feature>
<organism evidence="7 8">
    <name type="scientific">Canavalia gladiata</name>
    <name type="common">Sword bean</name>
    <name type="synonym">Dolichos gladiatus</name>
    <dbReference type="NCBI Taxonomy" id="3824"/>
    <lineage>
        <taxon>Eukaryota</taxon>
        <taxon>Viridiplantae</taxon>
        <taxon>Streptophyta</taxon>
        <taxon>Embryophyta</taxon>
        <taxon>Tracheophyta</taxon>
        <taxon>Spermatophyta</taxon>
        <taxon>Magnoliopsida</taxon>
        <taxon>eudicotyledons</taxon>
        <taxon>Gunneridae</taxon>
        <taxon>Pentapetalae</taxon>
        <taxon>rosids</taxon>
        <taxon>fabids</taxon>
        <taxon>Fabales</taxon>
        <taxon>Fabaceae</taxon>
        <taxon>Papilionoideae</taxon>
        <taxon>50 kb inversion clade</taxon>
        <taxon>NPAAA clade</taxon>
        <taxon>indigoferoid/millettioid clade</taxon>
        <taxon>Phaseoleae</taxon>
        <taxon>Canavalia</taxon>
    </lineage>
</organism>
<feature type="region of interest" description="Disordered" evidence="5">
    <location>
        <begin position="1"/>
        <end position="54"/>
    </location>
</feature>
<dbReference type="Pfam" id="PF04146">
    <property type="entry name" value="YTH"/>
    <property type="match status" value="1"/>
</dbReference>
<accession>A0AAN9PZ09</accession>
<protein>
    <recommendedName>
        <fullName evidence="4">YTH domain-containing family protein</fullName>
    </recommendedName>
</protein>
<name>A0AAN9PZ09_CANGL</name>
<dbReference type="GO" id="GO:0061157">
    <property type="term" value="P:mRNA destabilization"/>
    <property type="evidence" value="ECO:0007669"/>
    <property type="project" value="TreeGrafter"/>
</dbReference>
<sequence>MATVAPSSDTTKAADLLQNLSLDSEPKTIQVPEPAKKSGHDPANGVAKPLNPNASFIPNGHPSTAYYYGGYDRQGDWNNYPRYMNFNGGMTQGVLGDNCSYVYHQGYGYTPYGAPVQHDDKLYGLQQYQYPCSYYQSPASVDGSFAANKISVQQGKISTAVSAEHIPSSAVVNKESTIGVVHGDSTNNNGLKDFLSSSQHSSLNSNDSYQRDGFPVYAPLSGYQDPRVGSHGSQPALPLNPLLFFDKQSNHGANIGLSSPAVSGKDFSSQRNTRIPQSLPQSMNLHSSIHSTGLEPFFGFINGMYPSNTIYSQYGNACRASSHFGPVPYGFRTGSVNNKHKTTGDSSVDHVKKKVDSLGELNKGPRAGNGSDDKSLKGLGPVTLLLKGQNLPIKSDNKVPPVPNKEQYNGEDFSENYSDAIFFVIKSYSEDDIHKSIKYNVWASTLHGNKKLDAAYQEAKEKPGDCPVFLLFSVNTSGQFVGLAEMLSPVDFGRTVEYWQQDRWSGCFSVKWHIIKDIPNSMLRHITLENNENKPITNSRDTQEVKLEKGIQTLKIFKEHSSKTCILDDFGFYEAREKLIQERKSKEQHFSKQVSKSNDLTTNGTVILPKSHDGTMMNEATTTDAAGEREKLVEVNGSTPASEDCSKCC</sequence>
<dbReference type="CDD" id="cd21134">
    <property type="entry name" value="YTH"/>
    <property type="match status" value="1"/>
</dbReference>
<dbReference type="InterPro" id="IPR007275">
    <property type="entry name" value="YTH_domain"/>
</dbReference>
<dbReference type="InterPro" id="IPR045168">
    <property type="entry name" value="YTH_prot"/>
</dbReference>
<dbReference type="PROSITE" id="PS50882">
    <property type="entry name" value="YTH"/>
    <property type="match status" value="1"/>
</dbReference>
<dbReference type="Proteomes" id="UP001367508">
    <property type="component" value="Unassembled WGS sequence"/>
</dbReference>
<gene>
    <name evidence="7" type="ORF">VNO77_34163</name>
</gene>
<proteinExistence type="inferred from homology"/>
<evidence type="ECO:0000256" key="3">
    <source>
        <dbReference type="ARBA" id="ARBA00022884"/>
    </source>
</evidence>
<evidence type="ECO:0000256" key="4">
    <source>
        <dbReference type="RuleBase" id="RU369095"/>
    </source>
</evidence>
<feature type="compositionally biased region" description="Polar residues" evidence="5">
    <location>
        <begin position="1"/>
        <end position="11"/>
    </location>
</feature>
<dbReference type="GO" id="GO:0005737">
    <property type="term" value="C:cytoplasm"/>
    <property type="evidence" value="ECO:0007669"/>
    <property type="project" value="UniProtKB-SubCell"/>
</dbReference>
<dbReference type="EMBL" id="JAYMYQ010000008">
    <property type="protein sequence ID" value="KAK7315602.1"/>
    <property type="molecule type" value="Genomic_DNA"/>
</dbReference>
<feature type="region of interest" description="Disordered" evidence="5">
    <location>
        <begin position="584"/>
        <end position="617"/>
    </location>
</feature>
<keyword evidence="2" id="KW-0963">Cytoplasm</keyword>
<reference evidence="7 8" key="1">
    <citation type="submission" date="2024-01" db="EMBL/GenBank/DDBJ databases">
        <title>The genomes of 5 underutilized Papilionoideae crops provide insights into root nodulation and disease resistanc.</title>
        <authorList>
            <person name="Jiang F."/>
        </authorList>
    </citation>
    <scope>NUCLEOTIDE SEQUENCE [LARGE SCALE GENOMIC DNA]</scope>
    <source>
        <strain evidence="7">LVBAO_FW01</strain>
        <tissue evidence="7">Leaves</tissue>
    </source>
</reference>
<evidence type="ECO:0000256" key="1">
    <source>
        <dbReference type="ARBA" id="ARBA00004496"/>
    </source>
</evidence>
<evidence type="ECO:0000313" key="7">
    <source>
        <dbReference type="EMBL" id="KAK7315602.1"/>
    </source>
</evidence>
<evidence type="ECO:0000256" key="2">
    <source>
        <dbReference type="ARBA" id="ARBA00022490"/>
    </source>
</evidence>
<dbReference type="PANTHER" id="PTHR12357:SF126">
    <property type="entry name" value="YTH DOMAIN-CONTAINING FAMILY PROTEIN"/>
    <property type="match status" value="1"/>
</dbReference>
<comment type="similarity">
    <text evidence="4">Belongs to the YTHDF family.</text>
</comment>
<dbReference type="GO" id="GO:1990247">
    <property type="term" value="F:N6-methyladenosine-containing RNA reader activity"/>
    <property type="evidence" value="ECO:0007669"/>
    <property type="project" value="UniProtKB-UniRule"/>
</dbReference>
<dbReference type="GO" id="GO:0003729">
    <property type="term" value="F:mRNA binding"/>
    <property type="evidence" value="ECO:0007669"/>
    <property type="project" value="UniProtKB-UniRule"/>
</dbReference>
<dbReference type="AlphaFoldDB" id="A0AAN9PZ09"/>
<comment type="caution">
    <text evidence="7">The sequence shown here is derived from an EMBL/GenBank/DDBJ whole genome shotgun (WGS) entry which is preliminary data.</text>
</comment>